<feature type="signal peptide" evidence="1">
    <location>
        <begin position="1"/>
        <end position="19"/>
    </location>
</feature>
<dbReference type="Pfam" id="PF00059">
    <property type="entry name" value="Lectin_C"/>
    <property type="match status" value="1"/>
</dbReference>
<dbReference type="InterPro" id="IPR016187">
    <property type="entry name" value="CTDL_fold"/>
</dbReference>
<dbReference type="InterPro" id="IPR016186">
    <property type="entry name" value="C-type_lectin-like/link_sf"/>
</dbReference>
<keyword evidence="1" id="KW-0732">Signal</keyword>
<dbReference type="SUPFAM" id="SSF56436">
    <property type="entry name" value="C-type lectin-like"/>
    <property type="match status" value="1"/>
</dbReference>
<proteinExistence type="predicted"/>
<evidence type="ECO:0000256" key="1">
    <source>
        <dbReference type="SAM" id="SignalP"/>
    </source>
</evidence>
<protein>
    <submittedName>
        <fullName evidence="3">Lectin</fullName>
    </submittedName>
</protein>
<evidence type="ECO:0000313" key="4">
    <source>
        <dbReference type="EMBL" id="JAR78802.1"/>
    </source>
</evidence>
<dbReference type="SMART" id="SM00034">
    <property type="entry name" value="CLECT"/>
    <property type="match status" value="1"/>
</dbReference>
<feature type="domain" description="C-type lectin" evidence="2">
    <location>
        <begin position="65"/>
        <end position="188"/>
    </location>
</feature>
<dbReference type="PROSITE" id="PS50041">
    <property type="entry name" value="C_TYPE_LECTIN_2"/>
    <property type="match status" value="1"/>
</dbReference>
<dbReference type="AlphaFoldDB" id="A0A147AL00"/>
<feature type="chain" id="PRO_5007540962" evidence="1">
    <location>
        <begin position="20"/>
        <end position="196"/>
    </location>
</feature>
<dbReference type="CDD" id="cd00037">
    <property type="entry name" value="CLECT"/>
    <property type="match status" value="1"/>
</dbReference>
<dbReference type="Gene3D" id="3.10.100.10">
    <property type="entry name" value="Mannose-Binding Protein A, subunit A"/>
    <property type="match status" value="1"/>
</dbReference>
<evidence type="ECO:0000313" key="3">
    <source>
        <dbReference type="EMBL" id="JAQ80070.1"/>
    </source>
</evidence>
<dbReference type="EMBL" id="GCES01106252">
    <property type="protein sequence ID" value="JAQ80070.1"/>
    <property type="molecule type" value="Transcribed_RNA"/>
</dbReference>
<dbReference type="InterPro" id="IPR001304">
    <property type="entry name" value="C-type_lectin-like"/>
</dbReference>
<sequence>MEILVLSLLHCALLTLGQAVVLPNAEAIKWTNRTDAQIHPAEEDTAPKVANDQTSGSCSSGWSEFNGRCFRYFPVPRTWASAQKNCVSLQASLASIHNIDEYHEIQRLIMATSKEHKRTWIGGSDAQEEGTWLWSDGSPFHYTNWCAGEPNNGASHPRGIQHCLQMNDKAEKCCDDLWCNDALPFVCAKKICSCAP</sequence>
<accession>A0A147AL00</accession>
<reference evidence="4" key="1">
    <citation type="submission" date="2015-01" db="EMBL/GenBank/DDBJ databases">
        <title>EvidentialGene: Evidence-directed Construction of Complete mRNA Transcriptomes without Genomes.</title>
        <authorList>
            <person name="Gilbert D.G."/>
        </authorList>
    </citation>
    <scope>NUCLEOTIDE SEQUENCE</scope>
</reference>
<evidence type="ECO:0000259" key="2">
    <source>
        <dbReference type="PROSITE" id="PS50041"/>
    </source>
</evidence>
<organism evidence="4">
    <name type="scientific">Fundulus heteroclitus</name>
    <name type="common">Killifish</name>
    <name type="synonym">Mummichog</name>
    <dbReference type="NCBI Taxonomy" id="8078"/>
    <lineage>
        <taxon>Eukaryota</taxon>
        <taxon>Metazoa</taxon>
        <taxon>Chordata</taxon>
        <taxon>Craniata</taxon>
        <taxon>Vertebrata</taxon>
        <taxon>Euteleostomi</taxon>
        <taxon>Actinopterygii</taxon>
        <taxon>Neopterygii</taxon>
        <taxon>Teleostei</taxon>
        <taxon>Neoteleostei</taxon>
        <taxon>Acanthomorphata</taxon>
        <taxon>Ovalentaria</taxon>
        <taxon>Atherinomorphae</taxon>
        <taxon>Cyprinodontiformes</taxon>
        <taxon>Fundulidae</taxon>
        <taxon>Fundulus</taxon>
    </lineage>
</organism>
<dbReference type="OrthoDB" id="441660at2759"/>
<name>A0A147AL00_FUNHE</name>
<dbReference type="RefSeq" id="XP_035985186.1">
    <property type="nucleotide sequence ID" value="XM_036129293.1"/>
</dbReference>
<dbReference type="InterPro" id="IPR050111">
    <property type="entry name" value="C-type_lectin/snaclec_domain"/>
</dbReference>
<dbReference type="PANTHER" id="PTHR22803">
    <property type="entry name" value="MANNOSE, PHOSPHOLIPASE, LECTIN RECEPTOR RELATED"/>
    <property type="match status" value="1"/>
</dbReference>
<dbReference type="EMBL" id="GCES01007521">
    <property type="protein sequence ID" value="JAR78802.1"/>
    <property type="molecule type" value="Transcribed_RNA"/>
</dbReference>
<dbReference type="GeneID" id="105922433"/>